<evidence type="ECO:0000259" key="2">
    <source>
        <dbReference type="Pfam" id="PF01757"/>
    </source>
</evidence>
<dbReference type="Proteomes" id="UP000199820">
    <property type="component" value="Unassembled WGS sequence"/>
</dbReference>
<keyword evidence="3" id="KW-0808">Transferase</keyword>
<evidence type="ECO:0000313" key="3">
    <source>
        <dbReference type="EMBL" id="SET90625.1"/>
    </source>
</evidence>
<feature type="transmembrane region" description="Helical" evidence="1">
    <location>
        <begin position="240"/>
        <end position="260"/>
    </location>
</feature>
<dbReference type="AlphaFoldDB" id="A0A1I0I287"/>
<keyword evidence="1" id="KW-1133">Transmembrane helix</keyword>
<keyword evidence="1" id="KW-0812">Transmembrane</keyword>
<evidence type="ECO:0000256" key="1">
    <source>
        <dbReference type="SAM" id="Phobius"/>
    </source>
</evidence>
<keyword evidence="4" id="KW-1185">Reference proteome</keyword>
<feature type="transmembrane region" description="Helical" evidence="1">
    <location>
        <begin position="185"/>
        <end position="203"/>
    </location>
</feature>
<dbReference type="Pfam" id="PF01757">
    <property type="entry name" value="Acyl_transf_3"/>
    <property type="match status" value="1"/>
</dbReference>
<gene>
    <name evidence="3" type="ORF">SAMN04487771_106513</name>
</gene>
<keyword evidence="3" id="KW-0012">Acyltransferase</keyword>
<organism evidence="3 4">
    <name type="scientific">[Clostridium] aminophilum</name>
    <dbReference type="NCBI Taxonomy" id="1526"/>
    <lineage>
        <taxon>Bacteria</taxon>
        <taxon>Bacillati</taxon>
        <taxon>Bacillota</taxon>
        <taxon>Clostridia</taxon>
        <taxon>Lachnospirales</taxon>
        <taxon>Lachnospiraceae</taxon>
    </lineage>
</organism>
<reference evidence="3 4" key="1">
    <citation type="submission" date="2016-10" db="EMBL/GenBank/DDBJ databases">
        <authorList>
            <person name="de Groot N.N."/>
        </authorList>
    </citation>
    <scope>NUCLEOTIDE SEQUENCE [LARGE SCALE GENOMIC DNA]</scope>
    <source>
        <strain evidence="3 4">KH1P1</strain>
    </source>
</reference>
<feature type="transmembrane region" description="Helical" evidence="1">
    <location>
        <begin position="64"/>
        <end position="83"/>
    </location>
</feature>
<dbReference type="GO" id="GO:0016747">
    <property type="term" value="F:acyltransferase activity, transferring groups other than amino-acyl groups"/>
    <property type="evidence" value="ECO:0007669"/>
    <property type="project" value="InterPro"/>
</dbReference>
<evidence type="ECO:0000313" key="4">
    <source>
        <dbReference type="Proteomes" id="UP000199820"/>
    </source>
</evidence>
<dbReference type="EMBL" id="FOIL01000065">
    <property type="protein sequence ID" value="SET90625.1"/>
    <property type="molecule type" value="Genomic_DNA"/>
</dbReference>
<feature type="transmembrane region" description="Helical" evidence="1">
    <location>
        <begin position="129"/>
        <end position="144"/>
    </location>
</feature>
<dbReference type="InterPro" id="IPR002656">
    <property type="entry name" value="Acyl_transf_3_dom"/>
</dbReference>
<feature type="transmembrane region" description="Helical" evidence="1">
    <location>
        <begin position="26"/>
        <end position="44"/>
    </location>
</feature>
<sequence>MCSILFCFKCIFLLENNRVIETIKRLGILYIIWSLIYLPYDIIHSKGYSVIKIIRLFFWDGNSHALWFLCGNIIGIVIVYLLLRFLDYRIILVISVLFLLVGCFKSSWAPIAFQIFKIQFSDVLGTRNGLFYGFPYVAMGMYLTKNRKWEGKPISGSIIGFAISLIALIAESMLLVVYYKTSSTILWVSVYPLTYFFFTLVCRIKIVLSVDKSRFIRKISTLIYVSHGIFLILFSGYQYMVYFLLVSIFATAFSVIIIKLSQRNGLRFLRYLY</sequence>
<name>A0A1I0I287_9FIRM</name>
<accession>A0A1I0I287</accession>
<protein>
    <submittedName>
        <fullName evidence="3">Acyltransferase family protein</fullName>
    </submittedName>
</protein>
<feature type="transmembrane region" description="Helical" evidence="1">
    <location>
        <begin position="215"/>
        <end position="234"/>
    </location>
</feature>
<dbReference type="RefSeq" id="WP_074650437.1">
    <property type="nucleotide sequence ID" value="NZ_FOIL01000065.1"/>
</dbReference>
<feature type="domain" description="Acyltransferase 3" evidence="2">
    <location>
        <begin position="23"/>
        <end position="257"/>
    </location>
</feature>
<dbReference type="OrthoDB" id="5808342at2"/>
<keyword evidence="1" id="KW-0472">Membrane</keyword>
<feature type="transmembrane region" description="Helical" evidence="1">
    <location>
        <begin position="156"/>
        <end position="179"/>
    </location>
</feature>
<proteinExistence type="predicted"/>
<feature type="transmembrane region" description="Helical" evidence="1">
    <location>
        <begin position="90"/>
        <end position="109"/>
    </location>
</feature>